<dbReference type="SUPFAM" id="SSF53850">
    <property type="entry name" value="Periplasmic binding protein-like II"/>
    <property type="match status" value="1"/>
</dbReference>
<evidence type="ECO:0000313" key="2">
    <source>
        <dbReference type="EMBL" id="MBU7599161.1"/>
    </source>
</evidence>
<sequence length="421" mass="45552">MRIRMRHSGRRVKRATVLAAGAVVAGLLTAACSGPGTGGAEPPAKDWAQLRSAAKGQSVNMFMFGGDKGANSYIDDEVAPAAKKLGITVRRVPVADTQDAVQKILGDQRAGKDSGGAVDLVWVNGENFRTGKQADLWLCGYTGLMPNQKYLDSTDLTLTQDFGTPVDDCETPWSRAQFAFVYDSAKLADPPRTTAALTEWIKQNPGRFTYPAPPDFTGSAFVRQILLARAQDEPVPPAYSKKAYETVAPGLWKDLNALKPALWRQGATYPKDQAALNDLFANGEVDMTMTYGPAEVPALVGKGQFPPSARVFVPEDGTLGNTSYLAVPKNAAHREAALVLSDLMLSPELQYAKARPGGWGAYTVLDQERLPEQWREKFASLTTPETTLPIEELSRNARPELSGDWVGPLDKGWKQEVASAP</sequence>
<evidence type="ECO:0000256" key="1">
    <source>
        <dbReference type="SAM" id="SignalP"/>
    </source>
</evidence>
<dbReference type="AlphaFoldDB" id="A0A949JQ26"/>
<feature type="signal peptide" evidence="1">
    <location>
        <begin position="1"/>
        <end position="30"/>
    </location>
</feature>
<accession>A0A949JQ26</accession>
<gene>
    <name evidence="2" type="ORF">JGS22_016470</name>
</gene>
<dbReference type="EMBL" id="JAELVF020000001">
    <property type="protein sequence ID" value="MBU7599161.1"/>
    <property type="molecule type" value="Genomic_DNA"/>
</dbReference>
<dbReference type="Proteomes" id="UP000694501">
    <property type="component" value="Unassembled WGS sequence"/>
</dbReference>
<dbReference type="PANTHER" id="PTHR42779:SF1">
    <property type="entry name" value="PROTEIN YNJB"/>
    <property type="match status" value="1"/>
</dbReference>
<dbReference type="InterPro" id="IPR006059">
    <property type="entry name" value="SBP"/>
</dbReference>
<feature type="chain" id="PRO_5038527322" evidence="1">
    <location>
        <begin position="31"/>
        <end position="421"/>
    </location>
</feature>
<keyword evidence="1" id="KW-0732">Signal</keyword>
<dbReference type="Gene3D" id="3.40.190.10">
    <property type="entry name" value="Periplasmic binding protein-like II"/>
    <property type="match status" value="2"/>
</dbReference>
<dbReference type="PROSITE" id="PS51257">
    <property type="entry name" value="PROKAR_LIPOPROTEIN"/>
    <property type="match status" value="1"/>
</dbReference>
<comment type="caution">
    <text evidence="2">The sequence shown here is derived from an EMBL/GenBank/DDBJ whole genome shotgun (WGS) entry which is preliminary data.</text>
</comment>
<dbReference type="PANTHER" id="PTHR42779">
    <property type="entry name" value="PROTEIN YNJB"/>
    <property type="match status" value="1"/>
</dbReference>
<dbReference type="InterPro" id="IPR027020">
    <property type="entry name" value="YnjB"/>
</dbReference>
<reference evidence="2" key="1">
    <citation type="submission" date="2021-06" db="EMBL/GenBank/DDBJ databases">
        <title>Sequencing of actinobacteria type strains.</title>
        <authorList>
            <person name="Nguyen G.-S."/>
            <person name="Wentzel A."/>
        </authorList>
    </citation>
    <scope>NUCLEOTIDE SEQUENCE</scope>
    <source>
        <strain evidence="2">P38-E01</strain>
    </source>
</reference>
<name>A0A949JQ26_9ACTN</name>
<dbReference type="Pfam" id="PF13416">
    <property type="entry name" value="SBP_bac_8"/>
    <property type="match status" value="1"/>
</dbReference>
<keyword evidence="3" id="KW-1185">Reference proteome</keyword>
<organism evidence="2 3">
    <name type="scientific">Streptomyces tardus</name>
    <dbReference type="NCBI Taxonomy" id="2780544"/>
    <lineage>
        <taxon>Bacteria</taxon>
        <taxon>Bacillati</taxon>
        <taxon>Actinomycetota</taxon>
        <taxon>Actinomycetes</taxon>
        <taxon>Kitasatosporales</taxon>
        <taxon>Streptomycetaceae</taxon>
        <taxon>Streptomyces</taxon>
    </lineage>
</organism>
<protein>
    <submittedName>
        <fullName evidence="2">ABC transporter substrate-binding protein</fullName>
    </submittedName>
</protein>
<evidence type="ECO:0000313" key="3">
    <source>
        <dbReference type="Proteomes" id="UP000694501"/>
    </source>
</evidence>
<proteinExistence type="predicted"/>
<dbReference type="NCBIfam" id="NF008633">
    <property type="entry name" value="PRK11622.1"/>
    <property type="match status" value="1"/>
</dbReference>
<dbReference type="PIRSF" id="PIRSF029172">
    <property type="entry name" value="UCP029172_ABC_sbc_YnjB"/>
    <property type="match status" value="1"/>
</dbReference>